<dbReference type="InterPro" id="IPR036961">
    <property type="entry name" value="Kinesin_motor_dom_sf"/>
</dbReference>
<sequence length="445" mass="49171">MEARLPGDELEEREERGDGAEQAAELAEEDSRPTVSSSNHGMDRKVLLAARVRPMSERELAVKSEMCVRVDCDNGYLALMDPETREAKVFVLDHVYDSSAPPGRPDSQRGASYASNRSVFADLGKVCMQSLMGGYNAAVVLYGQEGTGRTHTMLGHEADPGLLPRLLEDMVDLAEVQDGKWAVRGSVYKIESERVLDLLSRDPTRKLTVRSNASATGSEVVGLTWKLLAGSEDCEELVNLVHRSCKLHSDAATLLCSLELCSRVYRPHPHPNRSSVEELKCLSKLHLVRLSRKSGAEDSAMMKALKVPQAVSVDKSVLAWSTVMSALAEKQLLMSQGRLADQSAPHVPFRSSLLTRVLEDSLGHQARVVVVATVSPSSSAYRESMHTFRHVVRSKEVKRMKTNPELLHTYSHIPEFIPSAGGGWRWAYSTRVTIDKEQSERLSPK</sequence>
<dbReference type="InterPro" id="IPR027640">
    <property type="entry name" value="Kinesin-like_fam"/>
</dbReference>
<dbReference type="GO" id="GO:0016887">
    <property type="term" value="F:ATP hydrolysis activity"/>
    <property type="evidence" value="ECO:0007669"/>
    <property type="project" value="TreeGrafter"/>
</dbReference>
<evidence type="ECO:0000256" key="3">
    <source>
        <dbReference type="SAM" id="MobiDB-lite"/>
    </source>
</evidence>
<dbReference type="GO" id="GO:0005871">
    <property type="term" value="C:kinesin complex"/>
    <property type="evidence" value="ECO:0007669"/>
    <property type="project" value="TreeGrafter"/>
</dbReference>
<dbReference type="InterPro" id="IPR001752">
    <property type="entry name" value="Kinesin_motor_dom"/>
</dbReference>
<dbReference type="PROSITE" id="PS50067">
    <property type="entry name" value="KINESIN_MOTOR_2"/>
    <property type="match status" value="1"/>
</dbReference>
<dbReference type="EMBL" id="HBEO01026868">
    <property type="protein sequence ID" value="CAD8498164.1"/>
    <property type="molecule type" value="Transcribed_RNA"/>
</dbReference>
<dbReference type="InterPro" id="IPR027417">
    <property type="entry name" value="P-loop_NTPase"/>
</dbReference>
<organism evidence="5">
    <name type="scientific">Hanusia phi</name>
    <dbReference type="NCBI Taxonomy" id="3032"/>
    <lineage>
        <taxon>Eukaryota</taxon>
        <taxon>Cryptophyceae</taxon>
        <taxon>Pyrenomonadales</taxon>
        <taxon>Geminigeraceae</taxon>
        <taxon>Hanusia</taxon>
    </lineage>
</organism>
<dbReference type="GO" id="GO:0008017">
    <property type="term" value="F:microtubule binding"/>
    <property type="evidence" value="ECO:0007669"/>
    <property type="project" value="InterPro"/>
</dbReference>
<reference evidence="5" key="1">
    <citation type="submission" date="2021-01" db="EMBL/GenBank/DDBJ databases">
        <authorList>
            <person name="Corre E."/>
            <person name="Pelletier E."/>
            <person name="Niang G."/>
            <person name="Scheremetjew M."/>
            <person name="Finn R."/>
            <person name="Kale V."/>
            <person name="Holt S."/>
            <person name="Cochrane G."/>
            <person name="Meng A."/>
            <person name="Brown T."/>
            <person name="Cohen L."/>
        </authorList>
    </citation>
    <scope>NUCLEOTIDE SEQUENCE</scope>
    <source>
        <strain evidence="5">CCMP325</strain>
    </source>
</reference>
<dbReference type="AlphaFoldDB" id="A0A7S0HP74"/>
<dbReference type="PRINTS" id="PR00380">
    <property type="entry name" value="KINESINHEAVY"/>
</dbReference>
<feature type="compositionally biased region" description="Basic and acidic residues" evidence="3">
    <location>
        <begin position="1"/>
        <end position="19"/>
    </location>
</feature>
<dbReference type="GO" id="GO:0003777">
    <property type="term" value="F:microtubule motor activity"/>
    <property type="evidence" value="ECO:0007669"/>
    <property type="project" value="InterPro"/>
</dbReference>
<feature type="region of interest" description="Disordered" evidence="3">
    <location>
        <begin position="1"/>
        <end position="43"/>
    </location>
</feature>
<dbReference type="GO" id="GO:0009507">
    <property type="term" value="C:chloroplast"/>
    <property type="evidence" value="ECO:0007669"/>
    <property type="project" value="UniProtKB-SubCell"/>
</dbReference>
<accession>A0A7S0HP74</accession>
<comment type="caution">
    <text evidence="2">Lacks conserved residue(s) required for the propagation of feature annotation.</text>
</comment>
<dbReference type="PANTHER" id="PTHR24115">
    <property type="entry name" value="KINESIN-RELATED"/>
    <property type="match status" value="1"/>
</dbReference>
<dbReference type="Pfam" id="PF00225">
    <property type="entry name" value="Kinesin"/>
    <property type="match status" value="1"/>
</dbReference>
<dbReference type="Gene3D" id="3.40.850.10">
    <property type="entry name" value="Kinesin motor domain"/>
    <property type="match status" value="1"/>
</dbReference>
<dbReference type="GO" id="GO:0005874">
    <property type="term" value="C:microtubule"/>
    <property type="evidence" value="ECO:0007669"/>
    <property type="project" value="TreeGrafter"/>
</dbReference>
<evidence type="ECO:0000256" key="2">
    <source>
        <dbReference type="PROSITE-ProRule" id="PRU00283"/>
    </source>
</evidence>
<proteinExistence type="inferred from homology"/>
<dbReference type="GO" id="GO:0007018">
    <property type="term" value="P:microtubule-based movement"/>
    <property type="evidence" value="ECO:0007669"/>
    <property type="project" value="InterPro"/>
</dbReference>
<protein>
    <recommendedName>
        <fullName evidence="4">Kinesin motor domain-containing protein</fullName>
    </recommendedName>
</protein>
<comment type="similarity">
    <text evidence="2">Belongs to the TRAFAC class myosin-kinesin ATPase superfamily. Kinesin family.</text>
</comment>
<dbReference type="SMART" id="SM00129">
    <property type="entry name" value="KISc"/>
    <property type="match status" value="1"/>
</dbReference>
<name>A0A7S0HP74_9CRYP</name>
<feature type="domain" description="Kinesin motor" evidence="4">
    <location>
        <begin position="45"/>
        <end position="397"/>
    </location>
</feature>
<dbReference type="SUPFAM" id="SSF52540">
    <property type="entry name" value="P-loop containing nucleoside triphosphate hydrolases"/>
    <property type="match status" value="1"/>
</dbReference>
<evidence type="ECO:0000259" key="4">
    <source>
        <dbReference type="PROSITE" id="PS50067"/>
    </source>
</evidence>
<evidence type="ECO:0000256" key="1">
    <source>
        <dbReference type="ARBA" id="ARBA00004229"/>
    </source>
</evidence>
<comment type="subcellular location">
    <subcellularLocation>
        <location evidence="1">Plastid</location>
        <location evidence="1">Chloroplast</location>
    </subcellularLocation>
</comment>
<gene>
    <name evidence="5" type="ORF">HPHI1048_LOCUS18079</name>
</gene>
<evidence type="ECO:0000313" key="5">
    <source>
        <dbReference type="EMBL" id="CAD8498164.1"/>
    </source>
</evidence>
<dbReference type="GO" id="GO:0005524">
    <property type="term" value="F:ATP binding"/>
    <property type="evidence" value="ECO:0007669"/>
    <property type="project" value="InterPro"/>
</dbReference>